<organism evidence="10 11">
    <name type="scientific">Sphingomonas donggukensis</name>
    <dbReference type="NCBI Taxonomy" id="2949093"/>
    <lineage>
        <taxon>Bacteria</taxon>
        <taxon>Pseudomonadati</taxon>
        <taxon>Pseudomonadota</taxon>
        <taxon>Alphaproteobacteria</taxon>
        <taxon>Sphingomonadales</taxon>
        <taxon>Sphingomonadaceae</taxon>
        <taxon>Sphingomonas</taxon>
    </lineage>
</organism>
<evidence type="ECO:0000256" key="7">
    <source>
        <dbReference type="RuleBase" id="RU003954"/>
    </source>
</evidence>
<evidence type="ECO:0000256" key="5">
    <source>
        <dbReference type="ARBA" id="ARBA00049269"/>
    </source>
</evidence>
<comment type="catalytic activity">
    <reaction evidence="5 6 8">
        <text>L-histidine = trans-urocanate + NH4(+)</text>
        <dbReference type="Rhea" id="RHEA:21232"/>
        <dbReference type="ChEBI" id="CHEBI:17771"/>
        <dbReference type="ChEBI" id="CHEBI:28938"/>
        <dbReference type="ChEBI" id="CHEBI:57595"/>
        <dbReference type="EC" id="4.3.1.3"/>
    </reaction>
</comment>
<dbReference type="InterPro" id="IPR024083">
    <property type="entry name" value="Fumarase/histidase_N"/>
</dbReference>
<evidence type="ECO:0000256" key="9">
    <source>
        <dbReference type="RuleBase" id="RU004480"/>
    </source>
</evidence>
<dbReference type="GO" id="GO:0004397">
    <property type="term" value="F:histidine ammonia-lyase activity"/>
    <property type="evidence" value="ECO:0007669"/>
    <property type="project" value="UniProtKB-EC"/>
</dbReference>
<dbReference type="HAMAP" id="MF_00229">
    <property type="entry name" value="His_ammonia_lyase"/>
    <property type="match status" value="1"/>
</dbReference>
<dbReference type="InterPro" id="IPR001106">
    <property type="entry name" value="Aromatic_Lyase"/>
</dbReference>
<evidence type="ECO:0000256" key="3">
    <source>
        <dbReference type="ARBA" id="ARBA00022808"/>
    </source>
</evidence>
<comment type="similarity">
    <text evidence="6 7">Belongs to the PAL/histidase family.</text>
</comment>
<comment type="pathway">
    <text evidence="1 6 8">Amino-acid degradation; L-histidine degradation into L-glutamate; N-formimidoyl-L-glutamate from L-histidine: step 1/3.</text>
</comment>
<dbReference type="InterPro" id="IPR022313">
    <property type="entry name" value="Phe/His_NH3-lyase_AS"/>
</dbReference>
<dbReference type="Pfam" id="PF00221">
    <property type="entry name" value="Lyase_aromatic"/>
    <property type="match status" value="1"/>
</dbReference>
<evidence type="ECO:0000256" key="4">
    <source>
        <dbReference type="ARBA" id="ARBA00023239"/>
    </source>
</evidence>
<evidence type="ECO:0000313" key="11">
    <source>
        <dbReference type="Proteomes" id="UP001055580"/>
    </source>
</evidence>
<dbReference type="InterPro" id="IPR005921">
    <property type="entry name" value="HutH"/>
</dbReference>
<dbReference type="Gene3D" id="1.20.200.10">
    <property type="entry name" value="Fumarase/aspartase (Central domain)"/>
    <property type="match status" value="1"/>
</dbReference>
<dbReference type="NCBIfam" id="NF006871">
    <property type="entry name" value="PRK09367.1"/>
    <property type="match status" value="1"/>
</dbReference>
<dbReference type="RefSeq" id="WP_250751547.1">
    <property type="nucleotide sequence ID" value="NZ_CP098401.1"/>
</dbReference>
<evidence type="ECO:0000313" key="10">
    <source>
        <dbReference type="EMBL" id="URW75396.1"/>
    </source>
</evidence>
<dbReference type="PANTHER" id="PTHR10362">
    <property type="entry name" value="HISTIDINE AMMONIA-LYASE"/>
    <property type="match status" value="1"/>
</dbReference>
<proteinExistence type="inferred from homology"/>
<keyword evidence="11" id="KW-1185">Reference proteome</keyword>
<dbReference type="EMBL" id="CP098401">
    <property type="protein sequence ID" value="URW75396.1"/>
    <property type="molecule type" value="Genomic_DNA"/>
</dbReference>
<evidence type="ECO:0000256" key="1">
    <source>
        <dbReference type="ARBA" id="ARBA00005113"/>
    </source>
</evidence>
<keyword evidence="3 6" id="KW-0369">Histidine metabolism</keyword>
<protein>
    <recommendedName>
        <fullName evidence="2 6">Histidine ammonia-lyase</fullName>
        <shortName evidence="6">Histidase</shortName>
        <ecNumber evidence="2 6">4.3.1.3</ecNumber>
    </recommendedName>
</protein>
<keyword evidence="4 6" id="KW-0456">Lyase</keyword>
<gene>
    <name evidence="6 10" type="primary">hutH</name>
    <name evidence="10" type="ORF">M9980_12780</name>
</gene>
<dbReference type="CDD" id="cd00332">
    <property type="entry name" value="PAL-HAL"/>
    <property type="match status" value="1"/>
</dbReference>
<evidence type="ECO:0000256" key="8">
    <source>
        <dbReference type="RuleBase" id="RU004479"/>
    </source>
</evidence>
<dbReference type="InterPro" id="IPR008948">
    <property type="entry name" value="L-Aspartase-like"/>
</dbReference>
<dbReference type="PROSITE" id="PS00488">
    <property type="entry name" value="PAL_HISTIDASE"/>
    <property type="match status" value="1"/>
</dbReference>
<accession>A0ABY4TXX7</accession>
<dbReference type="EC" id="4.3.1.3" evidence="2 6"/>
<keyword evidence="6" id="KW-0963">Cytoplasm</keyword>
<evidence type="ECO:0000256" key="2">
    <source>
        <dbReference type="ARBA" id="ARBA00012994"/>
    </source>
</evidence>
<comment type="subcellular location">
    <subcellularLocation>
        <location evidence="6 9">Cytoplasm</location>
    </subcellularLocation>
</comment>
<dbReference type="SUPFAM" id="SSF48557">
    <property type="entry name" value="L-aspartase-like"/>
    <property type="match status" value="1"/>
</dbReference>
<comment type="PTM">
    <text evidence="6">Contains an active site 4-methylidene-imidazol-5-one (MIO), which is formed autocatalytically by cyclization and dehydration of residues Ala-Ser-Gly.</text>
</comment>
<name>A0ABY4TXX7_9SPHN</name>
<evidence type="ECO:0000256" key="6">
    <source>
        <dbReference type="HAMAP-Rule" id="MF_00229"/>
    </source>
</evidence>
<dbReference type="Proteomes" id="UP001055580">
    <property type="component" value="Chromosome"/>
</dbReference>
<feature type="cross-link" description="5-imidazolinone (Ala-Gly)" evidence="6">
    <location>
        <begin position="137"/>
        <end position="139"/>
    </location>
</feature>
<reference evidence="10" key="1">
    <citation type="submission" date="2022-05" db="EMBL/GenBank/DDBJ databases">
        <title>Sphingomonas sp. strain RMG20 Genome sequencing and assembly.</title>
        <authorList>
            <person name="Kim I."/>
        </authorList>
    </citation>
    <scope>NUCLEOTIDE SEQUENCE</scope>
    <source>
        <strain evidence="10">RMG20</strain>
    </source>
</reference>
<feature type="modified residue" description="2,3-didehydroalanine (Ser)" evidence="6">
    <location>
        <position position="138"/>
    </location>
</feature>
<dbReference type="NCBIfam" id="TIGR01225">
    <property type="entry name" value="hutH"/>
    <property type="match status" value="1"/>
</dbReference>
<dbReference type="Gene3D" id="1.10.275.10">
    <property type="entry name" value="Fumarase/aspartase (N-terminal domain)"/>
    <property type="match status" value="1"/>
</dbReference>
<sequence>MTPGTMTLGDWRGIYRGGAIALPEDAFEAVERSAAAVTAILSRDAAVYGINTGFGKLASVRIGDDDLATLQRNIVLSHAAGVGAPTPRAIVRLMMALKVASLAQGFSGVQVATVRLLLDMLEGDLLPVVPAKGSVGASGDLAPLAHMAAAMIGVGEIDHAGTRKPAAQALSDAGLAPLTLGPKEGLALLNGTQFSCAWALAQLFEVEALFRSALVTGALATEAAKGSDTPFDARIHVLRQHRGQQEVAAALRGLMAGSAIRASHAEGDERVQDPYCLRCQPQVMGACLDLLRQAGATLETEANGVTDNPLIFADTGEALSGGNFHAEPVAFAADMIALAICEIGSIAERRIAMLVDPVLSGLPAFLTPKPGLNSGFMIPQVTAAALCSENKQRAHPASIDSIPTSANQEDHVSMAAHGSRRLEAMARNLRDIVAIEWLMAAQGCDMHAPMASGAGLEAARAALREAVPFLEEDRHMHPDLVAASRLVADGALTRVADLPGLT</sequence>